<dbReference type="PROSITE" id="PS51257">
    <property type="entry name" value="PROKAR_LIPOPROTEIN"/>
    <property type="match status" value="1"/>
</dbReference>
<evidence type="ECO:0000313" key="1">
    <source>
        <dbReference type="EMBL" id="MBW85466.1"/>
    </source>
</evidence>
<organism evidence="1">
    <name type="scientific">Rhizophora mucronata</name>
    <name type="common">Asiatic mangrove</name>
    <dbReference type="NCBI Taxonomy" id="61149"/>
    <lineage>
        <taxon>Eukaryota</taxon>
        <taxon>Viridiplantae</taxon>
        <taxon>Streptophyta</taxon>
        <taxon>Embryophyta</taxon>
        <taxon>Tracheophyta</taxon>
        <taxon>Spermatophyta</taxon>
        <taxon>Magnoliopsida</taxon>
        <taxon>eudicotyledons</taxon>
        <taxon>Gunneridae</taxon>
        <taxon>Pentapetalae</taxon>
        <taxon>rosids</taxon>
        <taxon>fabids</taxon>
        <taxon>Malpighiales</taxon>
        <taxon>Rhizophoraceae</taxon>
        <taxon>Rhizophora</taxon>
    </lineage>
</organism>
<reference evidence="1" key="1">
    <citation type="submission" date="2018-02" db="EMBL/GenBank/DDBJ databases">
        <title>Rhizophora mucronata_Transcriptome.</title>
        <authorList>
            <person name="Meera S.P."/>
            <person name="Sreeshan A."/>
            <person name="Augustine A."/>
        </authorList>
    </citation>
    <scope>NUCLEOTIDE SEQUENCE</scope>
    <source>
        <tissue evidence="1">Leaf</tissue>
    </source>
</reference>
<accession>A0A2P2IW72</accession>
<sequence length="22" mass="2612">MVRPLFLTVFFILSCSYSVFNQ</sequence>
<dbReference type="AlphaFoldDB" id="A0A2P2IW72"/>
<name>A0A2P2IW72_RHIMU</name>
<proteinExistence type="predicted"/>
<protein>
    <submittedName>
        <fullName evidence="1">Uncharacterized protein MANES_15G164300</fullName>
    </submittedName>
</protein>
<dbReference type="EMBL" id="GGEC01004983">
    <property type="protein sequence ID" value="MBW85466.1"/>
    <property type="molecule type" value="Transcribed_RNA"/>
</dbReference>